<dbReference type="Proteomes" id="UP000721415">
    <property type="component" value="Unassembled WGS sequence"/>
</dbReference>
<dbReference type="SUPFAM" id="SSF81301">
    <property type="entry name" value="Nucleotidyltransferase"/>
    <property type="match status" value="1"/>
</dbReference>
<dbReference type="EMBL" id="JACBXQ010000001">
    <property type="protein sequence ID" value="MBG9985763.1"/>
    <property type="molecule type" value="Genomic_DNA"/>
</dbReference>
<proteinExistence type="predicted"/>
<dbReference type="Pfam" id="PF04439">
    <property type="entry name" value="Adenyl_transf"/>
    <property type="match status" value="1"/>
</dbReference>
<protein>
    <submittedName>
        <fullName evidence="1">Aminoglycoside 6-adenylyltransferase</fullName>
    </submittedName>
</protein>
<dbReference type="Gene3D" id="3.30.460.10">
    <property type="entry name" value="Beta Polymerase, domain 2"/>
    <property type="match status" value="1"/>
</dbReference>
<name>A0ABS0LNT7_9LACT</name>
<dbReference type="InterPro" id="IPR007530">
    <property type="entry name" value="Aminoglycoside_adenylylTfrase"/>
</dbReference>
<gene>
    <name evidence="1" type="ORF">HZY91_02515</name>
</gene>
<dbReference type="Gene3D" id="1.20.120.330">
    <property type="entry name" value="Nucleotidyltransferases domain 2"/>
    <property type="match status" value="1"/>
</dbReference>
<reference evidence="1 2" key="1">
    <citation type="submission" date="2020-07" db="EMBL/GenBank/DDBJ databases">
        <title>Facklamia lactis sp. nov., isolated from raw milk.</title>
        <authorList>
            <person name="Doll E.V."/>
            <person name="Huptas C."/>
            <person name="Staib L."/>
            <person name="Wenning M."/>
            <person name="Scherer S."/>
        </authorList>
    </citation>
    <scope>NUCLEOTIDE SEQUENCE [LARGE SCALE GENOMIC DNA]</scope>
    <source>
        <strain evidence="1 2">DSM 111018</strain>
    </source>
</reference>
<dbReference type="InterPro" id="IPR043519">
    <property type="entry name" value="NT_sf"/>
</dbReference>
<evidence type="ECO:0000313" key="2">
    <source>
        <dbReference type="Proteomes" id="UP000721415"/>
    </source>
</evidence>
<sequence>MRSEKEIMDLTIRIAMADDRIEGVLLNGSRANPRSRKDRFQDYDLVYITRYVNEIAQEKDWPQQFGDVLIMQTPDKQPGLTDYSVFAFLMQFKDLTRIDLRLIHPEVLTDRLDDAYSQVLLDKQGSYGAFNFNRELELYHTYIASEEEIKQWLNEIFWVSTYVVKGIARQDRLYAESLLSHVLRKMLIELIKQEQLIDLHRAHYNFGKFDQGILEHLKDQQTFLSLYGNTSLQEIEEHLRIIIEESHGIAQRLASYYGFHYDSCEYEAAKTYFSQVLGPFES</sequence>
<evidence type="ECO:0000313" key="1">
    <source>
        <dbReference type="EMBL" id="MBG9985763.1"/>
    </source>
</evidence>
<dbReference type="SUPFAM" id="SSF81631">
    <property type="entry name" value="PAP/OAS1 substrate-binding domain"/>
    <property type="match status" value="1"/>
</dbReference>
<accession>A0ABS0LNT7</accession>
<keyword evidence="2" id="KW-1185">Reference proteome</keyword>
<dbReference type="RefSeq" id="WP_197114366.1">
    <property type="nucleotide sequence ID" value="NZ_JACBXQ010000001.1"/>
</dbReference>
<comment type="caution">
    <text evidence="1">The sequence shown here is derived from an EMBL/GenBank/DDBJ whole genome shotgun (WGS) entry which is preliminary data.</text>
</comment>
<organism evidence="1 2">
    <name type="scientific">Facklamia lactis</name>
    <dbReference type="NCBI Taxonomy" id="2749967"/>
    <lineage>
        <taxon>Bacteria</taxon>
        <taxon>Bacillati</taxon>
        <taxon>Bacillota</taxon>
        <taxon>Bacilli</taxon>
        <taxon>Lactobacillales</taxon>
        <taxon>Aerococcaceae</taxon>
        <taxon>Facklamia</taxon>
    </lineage>
</organism>